<dbReference type="Pfam" id="PF07727">
    <property type="entry name" value="RVT_2"/>
    <property type="match status" value="1"/>
</dbReference>
<dbReference type="PANTHER" id="PTHR11439:SF483">
    <property type="entry name" value="PEPTIDE SYNTHASE GLIP-LIKE, PUTATIVE (AFU_ORTHOLOGUE AFUA_3G12920)-RELATED"/>
    <property type="match status" value="1"/>
</dbReference>
<evidence type="ECO:0000313" key="2">
    <source>
        <dbReference type="EMBL" id="GEU60385.1"/>
    </source>
</evidence>
<gene>
    <name evidence="2" type="ORF">Tci_032363</name>
</gene>
<reference evidence="2" key="1">
    <citation type="journal article" date="2019" name="Sci. Rep.">
        <title>Draft genome of Tanacetum cinerariifolium, the natural source of mosquito coil.</title>
        <authorList>
            <person name="Yamashiro T."/>
            <person name="Shiraishi A."/>
            <person name="Satake H."/>
            <person name="Nakayama K."/>
        </authorList>
    </citation>
    <scope>NUCLEOTIDE SEQUENCE</scope>
</reference>
<feature type="domain" description="Reverse transcriptase Ty1/copia-type" evidence="1">
    <location>
        <begin position="1"/>
        <end position="69"/>
    </location>
</feature>
<dbReference type="CDD" id="cd09272">
    <property type="entry name" value="RNase_HI_RT_Ty1"/>
    <property type="match status" value="1"/>
</dbReference>
<dbReference type="InterPro" id="IPR013103">
    <property type="entry name" value="RVT_2"/>
</dbReference>
<dbReference type="PANTHER" id="PTHR11439">
    <property type="entry name" value="GAG-POL-RELATED RETROTRANSPOSON"/>
    <property type="match status" value="1"/>
</dbReference>
<organism evidence="2">
    <name type="scientific">Tanacetum cinerariifolium</name>
    <name type="common">Dalmatian daisy</name>
    <name type="synonym">Chrysanthemum cinerariifolium</name>
    <dbReference type="NCBI Taxonomy" id="118510"/>
    <lineage>
        <taxon>Eukaryota</taxon>
        <taxon>Viridiplantae</taxon>
        <taxon>Streptophyta</taxon>
        <taxon>Embryophyta</taxon>
        <taxon>Tracheophyta</taxon>
        <taxon>Spermatophyta</taxon>
        <taxon>Magnoliopsida</taxon>
        <taxon>eudicotyledons</taxon>
        <taxon>Gunneridae</taxon>
        <taxon>Pentapetalae</taxon>
        <taxon>asterids</taxon>
        <taxon>campanulids</taxon>
        <taxon>Asterales</taxon>
        <taxon>Asteraceae</taxon>
        <taxon>Asteroideae</taxon>
        <taxon>Anthemideae</taxon>
        <taxon>Anthemidinae</taxon>
        <taxon>Tanacetum</taxon>
    </lineage>
</organism>
<dbReference type="AlphaFoldDB" id="A0A6L2LJQ7"/>
<dbReference type="EMBL" id="BKCJ010004326">
    <property type="protein sequence ID" value="GEU60385.1"/>
    <property type="molecule type" value="Genomic_DNA"/>
</dbReference>
<accession>A0A6L2LJQ7</accession>
<evidence type="ECO:0000259" key="1">
    <source>
        <dbReference type="Pfam" id="PF07727"/>
    </source>
</evidence>
<comment type="caution">
    <text evidence="2">The sequence shown here is derived from an EMBL/GenBank/DDBJ whole genome shotgun (WGS) entry which is preliminary data.</text>
</comment>
<name>A0A6L2LJQ7_TANCI</name>
<proteinExistence type="predicted"/>
<protein>
    <recommendedName>
        <fullName evidence="1">Reverse transcriptase Ty1/copia-type domain-containing protein</fullName>
    </recommendedName>
</protein>
<sequence>MVYQMDVKSAFLNGKISEKVYVQQTLGFESIEFPNHVCKLNKALYGLKPALGAWYETLSKFLIQHQFVRGSGLDLKAYSDSNYAGCNLDRKSTLEGCQILRGKLVYWRAKKQSYVAMSSAEADAIAISNNPVLHSRTKHIDIRYHFIRYHISKGDIELHFVSTDLQLADIFTKPLAEPSFTRVVAELEADPALTTKISFMGSRHIDIMLDTVMSSSELSSMPDDDLYYVLAFDTIKPGDDEDVDMDDSEHISKEGIVDTFLNASAKFHSLSGHMDHVCEEVSNLYSKIANMESSILKLVSEELKNLVPSLISNALQDQLSRLLTDSLKVYLPSILKDCLPTQLHKTVIKPINKQFNIFHTTESEHFVTLQKALTKVLKSKMGQLVTSKVRSSMQEVRADLNSQSKSMRKFCLDVQMMQDQLNDI</sequence>